<feature type="region of interest" description="Disordered" evidence="1">
    <location>
        <begin position="85"/>
        <end position="110"/>
    </location>
</feature>
<evidence type="ECO:0000313" key="2">
    <source>
        <dbReference type="EMBL" id="JAS53541.1"/>
    </source>
</evidence>
<proteinExistence type="predicted"/>
<sequence length="187" mass="21578">MASCGDNAPKECKESRKLLLNQLKSLVTELDKGCCDECCRDSPFKRKEKEEFENPCLGVFPRDTVPVPRGVNPNRRARRVDHPKVTVDGRPVSGGRQYQDEEEFDRYPSPPWFKPRSRSQELRAGFFYLGCDCYKRNGLQDDCLRSDCGYPECIHRPPDCEPSTFSPVTGVRIPNMMANEYHNYNQY</sequence>
<reference evidence="2" key="1">
    <citation type="submission" date="2015-11" db="EMBL/GenBank/DDBJ databases">
        <title>De novo transcriptome assembly of four potential Pierce s Disease insect vectors from Arizona vineyards.</title>
        <authorList>
            <person name="Tassone E.E."/>
        </authorList>
    </citation>
    <scope>NUCLEOTIDE SEQUENCE</scope>
</reference>
<protein>
    <submittedName>
        <fullName evidence="2">Uncharacterized protein</fullName>
    </submittedName>
</protein>
<dbReference type="AlphaFoldDB" id="A0A1B6FTU5"/>
<dbReference type="EMBL" id="GECZ01016228">
    <property type="protein sequence ID" value="JAS53541.1"/>
    <property type="molecule type" value="Transcribed_RNA"/>
</dbReference>
<gene>
    <name evidence="2" type="ORF">g.18630</name>
</gene>
<accession>A0A1B6FTU5</accession>
<name>A0A1B6FTU5_9HEMI</name>
<evidence type="ECO:0000256" key="1">
    <source>
        <dbReference type="SAM" id="MobiDB-lite"/>
    </source>
</evidence>
<organism evidence="2">
    <name type="scientific">Cuerna arida</name>
    <dbReference type="NCBI Taxonomy" id="1464854"/>
    <lineage>
        <taxon>Eukaryota</taxon>
        <taxon>Metazoa</taxon>
        <taxon>Ecdysozoa</taxon>
        <taxon>Arthropoda</taxon>
        <taxon>Hexapoda</taxon>
        <taxon>Insecta</taxon>
        <taxon>Pterygota</taxon>
        <taxon>Neoptera</taxon>
        <taxon>Paraneoptera</taxon>
        <taxon>Hemiptera</taxon>
        <taxon>Auchenorrhyncha</taxon>
        <taxon>Membracoidea</taxon>
        <taxon>Cicadellidae</taxon>
        <taxon>Cicadellinae</taxon>
        <taxon>Proconiini</taxon>
        <taxon>Cuerna</taxon>
    </lineage>
</organism>